<evidence type="ECO:0000256" key="6">
    <source>
        <dbReference type="ARBA" id="ARBA00023136"/>
    </source>
</evidence>
<evidence type="ECO:0000256" key="7">
    <source>
        <dbReference type="ARBA" id="ARBA00023180"/>
    </source>
</evidence>
<keyword evidence="3" id="KW-0812">Transmembrane</keyword>
<dbReference type="Pfam" id="PF17064">
    <property type="entry name" value="QVR"/>
    <property type="match status" value="1"/>
</dbReference>
<evidence type="ECO:0000313" key="11">
    <source>
        <dbReference type="Proteomes" id="UP000095300"/>
    </source>
</evidence>
<dbReference type="VEuPathDB" id="VectorBase:SCAU007601"/>
<reference evidence="10" key="1">
    <citation type="submission" date="2020-05" db="UniProtKB">
        <authorList>
            <consortium name="EnsemblMetazoa"/>
        </authorList>
    </citation>
    <scope>IDENTIFICATION</scope>
    <source>
        <strain evidence="10">USDA</strain>
    </source>
</reference>
<dbReference type="Proteomes" id="UP000095300">
    <property type="component" value="Unassembled WGS sequence"/>
</dbReference>
<gene>
    <name evidence="10" type="primary">106096323</name>
</gene>
<keyword evidence="5" id="KW-1133">Transmembrane helix</keyword>
<dbReference type="PANTHER" id="PTHR33562:SF18">
    <property type="entry name" value="BOUDIN-RELATED"/>
    <property type="match status" value="1"/>
</dbReference>
<accession>A0A1I8PFI2</accession>
<evidence type="ECO:0000256" key="5">
    <source>
        <dbReference type="ARBA" id="ARBA00022989"/>
    </source>
</evidence>
<evidence type="ECO:0000256" key="1">
    <source>
        <dbReference type="ARBA" id="ARBA00004589"/>
    </source>
</evidence>
<evidence type="ECO:0000313" key="10">
    <source>
        <dbReference type="EnsemblMetazoa" id="SCAU007601-PA"/>
    </source>
</evidence>
<keyword evidence="2" id="KW-0336">GPI-anchor</keyword>
<organism evidence="10 11">
    <name type="scientific">Stomoxys calcitrans</name>
    <name type="common">Stable fly</name>
    <name type="synonym">Conops calcitrans</name>
    <dbReference type="NCBI Taxonomy" id="35570"/>
    <lineage>
        <taxon>Eukaryota</taxon>
        <taxon>Metazoa</taxon>
        <taxon>Ecdysozoa</taxon>
        <taxon>Arthropoda</taxon>
        <taxon>Hexapoda</taxon>
        <taxon>Insecta</taxon>
        <taxon>Pterygota</taxon>
        <taxon>Neoptera</taxon>
        <taxon>Endopterygota</taxon>
        <taxon>Diptera</taxon>
        <taxon>Brachycera</taxon>
        <taxon>Muscomorpha</taxon>
        <taxon>Muscoidea</taxon>
        <taxon>Muscidae</taxon>
        <taxon>Stomoxys</taxon>
    </lineage>
</organism>
<keyword evidence="7" id="KW-0325">Glycoprotein</keyword>
<evidence type="ECO:0000256" key="8">
    <source>
        <dbReference type="ARBA" id="ARBA00023288"/>
    </source>
</evidence>
<keyword evidence="11" id="KW-1185">Reference proteome</keyword>
<keyword evidence="8" id="KW-0449">Lipoprotein</keyword>
<dbReference type="GO" id="GO:0030431">
    <property type="term" value="P:sleep"/>
    <property type="evidence" value="ECO:0007669"/>
    <property type="project" value="InterPro"/>
</dbReference>
<dbReference type="GO" id="GO:0098552">
    <property type="term" value="C:side of membrane"/>
    <property type="evidence" value="ECO:0007669"/>
    <property type="project" value="UniProtKB-KW"/>
</dbReference>
<feature type="chain" id="PRO_5009326583" evidence="9">
    <location>
        <begin position="20"/>
        <end position="150"/>
    </location>
</feature>
<comment type="subcellular location">
    <subcellularLocation>
        <location evidence="1">Membrane</location>
        <topology evidence="1">Lipid-anchor</topology>
        <topology evidence="1">GPI-anchor</topology>
    </subcellularLocation>
</comment>
<feature type="signal peptide" evidence="9">
    <location>
        <begin position="1"/>
        <end position="19"/>
    </location>
</feature>
<keyword evidence="6" id="KW-0472">Membrane</keyword>
<evidence type="ECO:0000256" key="4">
    <source>
        <dbReference type="ARBA" id="ARBA00022729"/>
    </source>
</evidence>
<name>A0A1I8PFI2_STOCA</name>
<dbReference type="InterPro" id="IPR031424">
    <property type="entry name" value="QVR-like"/>
</dbReference>
<proteinExistence type="predicted"/>
<dbReference type="GO" id="GO:0032222">
    <property type="term" value="P:regulation of synaptic transmission, cholinergic"/>
    <property type="evidence" value="ECO:0007669"/>
    <property type="project" value="InterPro"/>
</dbReference>
<dbReference type="EnsemblMetazoa" id="SCAU007601-RA">
    <property type="protein sequence ID" value="SCAU007601-PA"/>
    <property type="gene ID" value="SCAU007601"/>
</dbReference>
<dbReference type="KEGG" id="scac:106096323"/>
<keyword evidence="4 9" id="KW-0732">Signal</keyword>
<dbReference type="OrthoDB" id="6582325at2759"/>
<dbReference type="PANTHER" id="PTHR33562">
    <property type="entry name" value="ATILLA, ISOFORM B-RELATED-RELATED"/>
    <property type="match status" value="1"/>
</dbReference>
<evidence type="ECO:0000256" key="9">
    <source>
        <dbReference type="SAM" id="SignalP"/>
    </source>
</evidence>
<evidence type="ECO:0000256" key="2">
    <source>
        <dbReference type="ARBA" id="ARBA00022622"/>
    </source>
</evidence>
<sequence>MRFLLLVALLSTFLATVWCIKCYECDSMTQPQCNEYFSPKEIEESDCGEDDMPEYIKKLGIPIEATGCLTKIHEGIEGQRYFIRRSCYFGSVDNTKEACEMDDPYLPYADLIDCQVCTEDLCNTDAGQQSLPSFYTIAAFVVALILSRLW</sequence>
<dbReference type="InterPro" id="IPR050975">
    <property type="entry name" value="Sleep_regulator"/>
</dbReference>
<evidence type="ECO:0000256" key="3">
    <source>
        <dbReference type="ARBA" id="ARBA00022692"/>
    </source>
</evidence>
<dbReference type="AlphaFoldDB" id="A0A1I8PFI2"/>
<protein>
    <submittedName>
        <fullName evidence="10">Uncharacterized protein</fullName>
    </submittedName>
</protein>